<evidence type="ECO:0000313" key="2">
    <source>
        <dbReference type="EMBL" id="KDN84943.1"/>
    </source>
</evidence>
<reference evidence="2 3" key="1">
    <citation type="submission" date="2014-05" db="EMBL/GenBank/DDBJ databases">
        <title>Draft Genome Sequence of Kitasatospora cheerisanensis KCTC 2395.</title>
        <authorList>
            <person name="Nam D.H."/>
        </authorList>
    </citation>
    <scope>NUCLEOTIDE SEQUENCE [LARGE SCALE GENOMIC DNA]</scope>
    <source>
        <strain evidence="2 3">KCTC 2395</strain>
    </source>
</reference>
<protein>
    <submittedName>
        <fullName evidence="2">Uncharacterized protein</fullName>
    </submittedName>
</protein>
<feature type="compositionally biased region" description="Low complexity" evidence="1">
    <location>
        <begin position="23"/>
        <end position="45"/>
    </location>
</feature>
<dbReference type="HOGENOM" id="CLU_2717017_0_0_11"/>
<accession>A0A066YTR5</accession>
<name>A0A066YTR5_9ACTN</name>
<sequence>MDAADRPIDLTAPLPVTVAVPAGEPAAAAGEPGPVPATVGGPAEEPAAEERPVAAPPRSRLTIHRTTGSTSR</sequence>
<dbReference type="PATRIC" id="fig|1348663.4.peg.3338"/>
<dbReference type="Proteomes" id="UP000027178">
    <property type="component" value="Unassembled WGS sequence"/>
</dbReference>
<dbReference type="AlphaFoldDB" id="A0A066YTR5"/>
<evidence type="ECO:0000313" key="3">
    <source>
        <dbReference type="Proteomes" id="UP000027178"/>
    </source>
</evidence>
<keyword evidence="3" id="KW-1185">Reference proteome</keyword>
<comment type="caution">
    <text evidence="2">The sequence shown here is derived from an EMBL/GenBank/DDBJ whole genome shotgun (WGS) entry which is preliminary data.</text>
</comment>
<proteinExistence type="predicted"/>
<dbReference type="EMBL" id="JNBY01000089">
    <property type="protein sequence ID" value="KDN84943.1"/>
    <property type="molecule type" value="Genomic_DNA"/>
</dbReference>
<evidence type="ECO:0000256" key="1">
    <source>
        <dbReference type="SAM" id="MobiDB-lite"/>
    </source>
</evidence>
<feature type="region of interest" description="Disordered" evidence="1">
    <location>
        <begin position="23"/>
        <end position="72"/>
    </location>
</feature>
<gene>
    <name evidence="2" type="ORF">KCH_34700</name>
</gene>
<organism evidence="2 3">
    <name type="scientific">Kitasatospora cheerisanensis KCTC 2395</name>
    <dbReference type="NCBI Taxonomy" id="1348663"/>
    <lineage>
        <taxon>Bacteria</taxon>
        <taxon>Bacillati</taxon>
        <taxon>Actinomycetota</taxon>
        <taxon>Actinomycetes</taxon>
        <taxon>Kitasatosporales</taxon>
        <taxon>Streptomycetaceae</taxon>
        <taxon>Kitasatospora</taxon>
    </lineage>
</organism>